<organism evidence="2">
    <name type="scientific">marine sediment metagenome</name>
    <dbReference type="NCBI Taxonomy" id="412755"/>
    <lineage>
        <taxon>unclassified sequences</taxon>
        <taxon>metagenomes</taxon>
        <taxon>ecological metagenomes</taxon>
    </lineage>
</organism>
<proteinExistence type="predicted"/>
<dbReference type="InterPro" id="IPR013424">
    <property type="entry name" value="Ice-binding_C"/>
</dbReference>
<protein>
    <recommendedName>
        <fullName evidence="1">Ice-binding protein C-terminal domain-containing protein</fullName>
    </recommendedName>
</protein>
<dbReference type="Pfam" id="PF07589">
    <property type="entry name" value="PEP-CTERM"/>
    <property type="match status" value="1"/>
</dbReference>
<dbReference type="EMBL" id="LAZR01008483">
    <property type="protein sequence ID" value="KKM78494.1"/>
    <property type="molecule type" value="Genomic_DNA"/>
</dbReference>
<dbReference type="AlphaFoldDB" id="A0A0F9K8J8"/>
<feature type="domain" description="Ice-binding protein C-terminal" evidence="1">
    <location>
        <begin position="219"/>
        <end position="240"/>
    </location>
</feature>
<sequence>MRVNRGMKKWVSITTLLAVSYCSLLAAQFEDDFENDAVGAFPSSWTNFHDNADAEIIDDATDPGAVFAGDNSLRVTFNGGYGSGIQTSFDAVTEGVLSFRCRVDSASDDLHLMGLFSYADTEAPGSQLAVVVASPAGGTWHYAVAGYHTTVPLVFGVYRRFDLHFDTDESTATLYIDGALTDVGTVSMEDTDAGVTTLRSNDDTGPGTAEWYLDEVSVVPEPTTLLMLALGGLALIRRRRT</sequence>
<evidence type="ECO:0000313" key="2">
    <source>
        <dbReference type="EMBL" id="KKM78494.1"/>
    </source>
</evidence>
<gene>
    <name evidence="2" type="ORF">LCGC14_1359420</name>
</gene>
<evidence type="ECO:0000259" key="1">
    <source>
        <dbReference type="Pfam" id="PF07589"/>
    </source>
</evidence>
<dbReference type="Gene3D" id="2.60.120.260">
    <property type="entry name" value="Galactose-binding domain-like"/>
    <property type="match status" value="1"/>
</dbReference>
<reference evidence="2" key="1">
    <citation type="journal article" date="2015" name="Nature">
        <title>Complex archaea that bridge the gap between prokaryotes and eukaryotes.</title>
        <authorList>
            <person name="Spang A."/>
            <person name="Saw J.H."/>
            <person name="Jorgensen S.L."/>
            <person name="Zaremba-Niedzwiedzka K."/>
            <person name="Martijn J."/>
            <person name="Lind A.E."/>
            <person name="van Eijk R."/>
            <person name="Schleper C."/>
            <person name="Guy L."/>
            <person name="Ettema T.J."/>
        </authorList>
    </citation>
    <scope>NUCLEOTIDE SEQUENCE</scope>
</reference>
<name>A0A0F9K8J8_9ZZZZ</name>
<dbReference type="NCBIfam" id="TIGR02595">
    <property type="entry name" value="PEP_CTERM"/>
    <property type="match status" value="1"/>
</dbReference>
<comment type="caution">
    <text evidence="2">The sequence shown here is derived from an EMBL/GenBank/DDBJ whole genome shotgun (WGS) entry which is preliminary data.</text>
</comment>
<accession>A0A0F9K8J8</accession>